<dbReference type="PANTHER" id="PTHR23090:SF7">
    <property type="entry name" value="NH(3)-DEPENDENT NAD(+) SYNTHETASE"/>
    <property type="match status" value="1"/>
</dbReference>
<evidence type="ECO:0000256" key="10">
    <source>
        <dbReference type="ARBA" id="ARBA00055966"/>
    </source>
</evidence>
<evidence type="ECO:0000256" key="1">
    <source>
        <dbReference type="ARBA" id="ARBA00005859"/>
    </source>
</evidence>
<feature type="binding site" description="in other chain" evidence="13">
    <location>
        <begin position="261"/>
        <end position="262"/>
    </location>
    <ligand>
        <name>deamido-NAD(+)</name>
        <dbReference type="ChEBI" id="CHEBI:58437"/>
        <note>ligand shared between two neighboring subunits</note>
    </ligand>
</feature>
<dbReference type="NCBIfam" id="NF001979">
    <property type="entry name" value="PRK00768.1"/>
    <property type="match status" value="1"/>
</dbReference>
<feature type="binding site" evidence="13">
    <location>
        <position position="166"/>
    </location>
    <ligand>
        <name>Mg(2+)</name>
        <dbReference type="ChEBI" id="CHEBI:18420"/>
    </ligand>
</feature>
<protein>
    <recommendedName>
        <fullName evidence="12 13">NH(3)-dependent NAD(+) synthetase</fullName>
        <ecNumber evidence="11 13">6.3.1.5</ecNumber>
    </recommendedName>
</protein>
<evidence type="ECO:0000256" key="3">
    <source>
        <dbReference type="ARBA" id="ARBA00022598"/>
    </source>
</evidence>
<evidence type="ECO:0000256" key="7">
    <source>
        <dbReference type="ARBA" id="ARBA00022842"/>
    </source>
</evidence>
<dbReference type="InterPro" id="IPR014729">
    <property type="entry name" value="Rossmann-like_a/b/a_fold"/>
</dbReference>
<comment type="similarity">
    <text evidence="1 13 14">Belongs to the NAD synthetase family.</text>
</comment>
<keyword evidence="3 13" id="KW-0436">Ligase</keyword>
<accession>A0A4R5N7E9</accession>
<evidence type="ECO:0000256" key="8">
    <source>
        <dbReference type="ARBA" id="ARBA00023027"/>
    </source>
</evidence>
<keyword evidence="5 13" id="KW-0547">Nucleotide-binding</keyword>
<proteinExistence type="inferred from homology"/>
<dbReference type="Pfam" id="PF02540">
    <property type="entry name" value="NAD_synthase"/>
    <property type="match status" value="1"/>
</dbReference>
<dbReference type="UniPathway" id="UPA00253">
    <property type="reaction ID" value="UER00333"/>
</dbReference>
<evidence type="ECO:0000256" key="4">
    <source>
        <dbReference type="ARBA" id="ARBA00022723"/>
    </source>
</evidence>
<dbReference type="CDD" id="cd00553">
    <property type="entry name" value="NAD_synthase"/>
    <property type="match status" value="1"/>
</dbReference>
<gene>
    <name evidence="13" type="primary">nadE</name>
    <name evidence="17" type="ORF">C5L23_001526</name>
</gene>
<comment type="caution">
    <text evidence="13">Lacks conserved residue(s) required for the propagation of feature annotation.</text>
</comment>
<evidence type="ECO:0000256" key="5">
    <source>
        <dbReference type="ARBA" id="ARBA00022741"/>
    </source>
</evidence>
<keyword evidence="8 13" id="KW-0520">NAD</keyword>
<feature type="binding site" evidence="13">
    <location>
        <position position="190"/>
    </location>
    <ligand>
        <name>ATP</name>
        <dbReference type="ChEBI" id="CHEBI:30616"/>
    </ligand>
</feature>
<evidence type="ECO:0000256" key="15">
    <source>
        <dbReference type="RuleBase" id="RU003812"/>
    </source>
</evidence>
<feature type="binding site" evidence="13">
    <location>
        <position position="212"/>
    </location>
    <ligand>
        <name>ATP</name>
        <dbReference type="ChEBI" id="CHEBI:30616"/>
    </ligand>
</feature>
<evidence type="ECO:0000256" key="14">
    <source>
        <dbReference type="RuleBase" id="RU003811"/>
    </source>
</evidence>
<feature type="binding site" evidence="13">
    <location>
        <position position="161"/>
    </location>
    <ligand>
        <name>ATP</name>
        <dbReference type="ChEBI" id="CHEBI:30616"/>
    </ligand>
</feature>
<dbReference type="GO" id="GO:0005524">
    <property type="term" value="F:ATP binding"/>
    <property type="evidence" value="ECO:0007669"/>
    <property type="project" value="UniProtKB-UniRule"/>
</dbReference>
<feature type="binding site" evidence="13">
    <location>
        <begin position="47"/>
        <end position="54"/>
    </location>
    <ligand>
        <name>ATP</name>
        <dbReference type="ChEBI" id="CHEBI:30616"/>
    </ligand>
</feature>
<sequence length="277" mass="31040">MRPLQAKIIADLHVQPTINPEAEIQRSVEFLKQYLINNPQYNSLVIAISGGQDSTLAGKIGQLAINELRASQFNMPYQFIAIRQPYGEQQDEEDAQAALDFIQPDKVITTNIQAATDAMTRDLRSAGLVVDDLSRGSIKPKMRMIAQYAVAREHNGVVIGTDHAAEAFAGFFTKYGDGGTDINPLWRLNKRQGRDMLIALNAPSSLYEKVPSADLEDDRPQLPDEVALGVTYENIDNYLEGKSIPTSDAEKIEQLYLTSQHKRHQPVTIYDTWFYNK</sequence>
<organism evidence="17 18">
    <name type="scientific">Leuconostoc fallax</name>
    <dbReference type="NCBI Taxonomy" id="1251"/>
    <lineage>
        <taxon>Bacteria</taxon>
        <taxon>Bacillati</taxon>
        <taxon>Bacillota</taxon>
        <taxon>Bacilli</taxon>
        <taxon>Lactobacillales</taxon>
        <taxon>Lactobacillaceae</taxon>
        <taxon>Leuconostoc</taxon>
    </lineage>
</organism>
<dbReference type="SUPFAM" id="SSF52402">
    <property type="entry name" value="Adenine nucleotide alpha hydrolases-like"/>
    <property type="match status" value="1"/>
</dbReference>
<evidence type="ECO:0000256" key="2">
    <source>
        <dbReference type="ARBA" id="ARBA00011738"/>
    </source>
</evidence>
<comment type="function">
    <text evidence="10 13">Catalyzes the ATP-dependent amidation of deamido-NAD to form NAD. Uses ammonia as a nitrogen source.</text>
</comment>
<dbReference type="STRING" id="907931.GCA_000165675_00148"/>
<evidence type="ECO:0000256" key="11">
    <source>
        <dbReference type="ARBA" id="ARBA00066987"/>
    </source>
</evidence>
<dbReference type="InterPro" id="IPR022926">
    <property type="entry name" value="NH(3)-dep_NAD(+)_synth"/>
</dbReference>
<dbReference type="AlphaFoldDB" id="A0A4R5N7E9"/>
<dbReference type="EC" id="6.3.1.5" evidence="11 13"/>
<dbReference type="GO" id="GO:0003952">
    <property type="term" value="F:NAD+ synthase (glutamine-hydrolyzing) activity"/>
    <property type="evidence" value="ECO:0007669"/>
    <property type="project" value="InterPro"/>
</dbReference>
<feature type="binding site" evidence="13">
    <location>
        <position position="53"/>
    </location>
    <ligand>
        <name>Mg(2+)</name>
        <dbReference type="ChEBI" id="CHEBI:18420"/>
    </ligand>
</feature>
<dbReference type="RefSeq" id="WP_010008625.1">
    <property type="nucleotide sequence ID" value="NZ_JAGYGP010000001.1"/>
</dbReference>
<evidence type="ECO:0000256" key="13">
    <source>
        <dbReference type="HAMAP-Rule" id="MF_00193"/>
    </source>
</evidence>
<dbReference type="NCBIfam" id="TIGR00552">
    <property type="entry name" value="nadE"/>
    <property type="match status" value="1"/>
</dbReference>
<comment type="pathway">
    <text evidence="13">Cofactor biosynthesis; NAD(+) biosynthesis; NAD(+) from deamido-NAD(+) (ammonia route): step 1/1.</text>
</comment>
<dbReference type="Gene3D" id="3.40.50.620">
    <property type="entry name" value="HUPs"/>
    <property type="match status" value="1"/>
</dbReference>
<keyword evidence="6 13" id="KW-0067">ATP-binding</keyword>
<comment type="subunit">
    <text evidence="2 13">Homodimer.</text>
</comment>
<evidence type="ECO:0000256" key="6">
    <source>
        <dbReference type="ARBA" id="ARBA00022840"/>
    </source>
</evidence>
<dbReference type="FunFam" id="3.40.50.620:FF:000015">
    <property type="entry name" value="NH(3)-dependent NAD(+) synthetase"/>
    <property type="match status" value="1"/>
</dbReference>
<dbReference type="GO" id="GO:0009435">
    <property type="term" value="P:NAD+ biosynthetic process"/>
    <property type="evidence" value="ECO:0007669"/>
    <property type="project" value="UniProtKB-UniRule"/>
</dbReference>
<feature type="binding site" evidence="13">
    <location>
        <position position="181"/>
    </location>
    <ligand>
        <name>deamido-NAD(+)</name>
        <dbReference type="ChEBI" id="CHEBI:58437"/>
        <note>ligand shared between two neighboring subunits</note>
    </ligand>
</feature>
<feature type="domain" description="NAD/GMP synthase" evidence="16">
    <location>
        <begin position="24"/>
        <end position="266"/>
    </location>
</feature>
<evidence type="ECO:0000256" key="9">
    <source>
        <dbReference type="ARBA" id="ARBA00051206"/>
    </source>
</evidence>
<dbReference type="EMBL" id="PUFI01000015">
    <property type="protein sequence ID" value="TDG67727.1"/>
    <property type="molecule type" value="Genomic_DNA"/>
</dbReference>
<dbReference type="GO" id="GO:0004359">
    <property type="term" value="F:glutaminase activity"/>
    <property type="evidence" value="ECO:0007669"/>
    <property type="project" value="InterPro"/>
</dbReference>
<comment type="catalytic activity">
    <reaction evidence="9 13 15">
        <text>deamido-NAD(+) + NH4(+) + ATP = AMP + diphosphate + NAD(+) + H(+)</text>
        <dbReference type="Rhea" id="RHEA:21188"/>
        <dbReference type="ChEBI" id="CHEBI:15378"/>
        <dbReference type="ChEBI" id="CHEBI:28938"/>
        <dbReference type="ChEBI" id="CHEBI:30616"/>
        <dbReference type="ChEBI" id="CHEBI:33019"/>
        <dbReference type="ChEBI" id="CHEBI:57540"/>
        <dbReference type="ChEBI" id="CHEBI:58437"/>
        <dbReference type="ChEBI" id="CHEBI:456215"/>
        <dbReference type="EC" id="6.3.1.5"/>
    </reaction>
</comment>
<dbReference type="PANTHER" id="PTHR23090">
    <property type="entry name" value="NH 3 /GLUTAMINE-DEPENDENT NAD + SYNTHETASE"/>
    <property type="match status" value="1"/>
</dbReference>
<keyword evidence="18" id="KW-1185">Reference proteome</keyword>
<reference evidence="17 18" key="1">
    <citation type="journal article" date="2019" name="Appl. Microbiol. Biotechnol.">
        <title>Uncovering carbohydrate metabolism through a genotype-phenotype association study of 56 lactic acid bacteria genomes.</title>
        <authorList>
            <person name="Buron-Moles G."/>
            <person name="Chailyan A."/>
            <person name="Dolejs I."/>
            <person name="Forster J."/>
            <person name="Miks M.H."/>
        </authorList>
    </citation>
    <scope>NUCLEOTIDE SEQUENCE [LARGE SCALE GENOMIC DNA]</scope>
    <source>
        <strain evidence="17 18">ATCC 700006</strain>
    </source>
</reference>
<name>A0A4R5N7E9_9LACO</name>
<comment type="caution">
    <text evidence="17">The sequence shown here is derived from an EMBL/GenBank/DDBJ whole genome shotgun (WGS) entry which is preliminary data.</text>
</comment>
<keyword evidence="4 13" id="KW-0479">Metal-binding</keyword>
<dbReference type="GO" id="GO:0046872">
    <property type="term" value="F:metal ion binding"/>
    <property type="evidence" value="ECO:0007669"/>
    <property type="project" value="UniProtKB-KW"/>
</dbReference>
<evidence type="ECO:0000256" key="12">
    <source>
        <dbReference type="ARBA" id="ARBA00070926"/>
    </source>
</evidence>
<dbReference type="Proteomes" id="UP000295681">
    <property type="component" value="Unassembled WGS sequence"/>
</dbReference>
<dbReference type="GO" id="GO:0005737">
    <property type="term" value="C:cytoplasm"/>
    <property type="evidence" value="ECO:0007669"/>
    <property type="project" value="InterPro"/>
</dbReference>
<dbReference type="HAMAP" id="MF_00193">
    <property type="entry name" value="NadE_ammonia_dep"/>
    <property type="match status" value="1"/>
</dbReference>
<dbReference type="GO" id="GO:0008795">
    <property type="term" value="F:NAD+ synthase activity"/>
    <property type="evidence" value="ECO:0007669"/>
    <property type="project" value="UniProtKB-UniRule"/>
</dbReference>
<feature type="binding site" description="in other chain" evidence="13">
    <location>
        <position position="174"/>
    </location>
    <ligand>
        <name>deamido-NAD(+)</name>
        <dbReference type="ChEBI" id="CHEBI:58437"/>
        <note>ligand shared between two neighboring subunits</note>
    </ligand>
</feature>
<dbReference type="InterPro" id="IPR022310">
    <property type="entry name" value="NAD/GMP_synthase"/>
</dbReference>
<evidence type="ECO:0000259" key="16">
    <source>
        <dbReference type="Pfam" id="PF02540"/>
    </source>
</evidence>
<keyword evidence="7 13" id="KW-0460">Magnesium</keyword>
<evidence type="ECO:0000313" key="18">
    <source>
        <dbReference type="Proteomes" id="UP000295681"/>
    </source>
</evidence>
<dbReference type="InterPro" id="IPR003694">
    <property type="entry name" value="NAD_synthase"/>
</dbReference>
<evidence type="ECO:0000313" key="17">
    <source>
        <dbReference type="EMBL" id="TDG67727.1"/>
    </source>
</evidence>